<evidence type="ECO:0000313" key="1">
    <source>
        <dbReference type="EMBL" id="MBB5053535.1"/>
    </source>
</evidence>
<gene>
    <name evidence="1" type="ORF">HNQ36_003535</name>
</gene>
<protein>
    <submittedName>
        <fullName evidence="1">Uncharacterized protein</fullName>
    </submittedName>
</protein>
<proteinExistence type="predicted"/>
<reference evidence="1 2" key="1">
    <citation type="submission" date="2020-08" db="EMBL/GenBank/DDBJ databases">
        <title>Genomic Encyclopedia of Type Strains, Phase IV (KMG-IV): sequencing the most valuable type-strain genomes for metagenomic binning, comparative biology and taxonomic classification.</title>
        <authorList>
            <person name="Goeker M."/>
        </authorList>
    </citation>
    <scope>NUCLEOTIDE SEQUENCE [LARGE SCALE GENOMIC DNA]</scope>
    <source>
        <strain evidence="1 2">DSM 17498</strain>
    </source>
</reference>
<dbReference type="Proteomes" id="UP000521227">
    <property type="component" value="Unassembled WGS sequence"/>
</dbReference>
<organism evidence="1 2">
    <name type="scientific">Afipia massiliensis</name>
    <dbReference type="NCBI Taxonomy" id="211460"/>
    <lineage>
        <taxon>Bacteria</taxon>
        <taxon>Pseudomonadati</taxon>
        <taxon>Pseudomonadota</taxon>
        <taxon>Alphaproteobacteria</taxon>
        <taxon>Hyphomicrobiales</taxon>
        <taxon>Nitrobacteraceae</taxon>
        <taxon>Afipia</taxon>
    </lineage>
</organism>
<accession>A0A840MZZ8</accession>
<dbReference type="AlphaFoldDB" id="A0A840MZZ8"/>
<evidence type="ECO:0000313" key="2">
    <source>
        <dbReference type="Proteomes" id="UP000521227"/>
    </source>
</evidence>
<dbReference type="EMBL" id="JACHIJ010000005">
    <property type="protein sequence ID" value="MBB5053535.1"/>
    <property type="molecule type" value="Genomic_DNA"/>
</dbReference>
<name>A0A840MZZ8_9BRAD</name>
<sequence>MGTVVDRAGRHAFRKRSPDLFELRGDALRNSTTVLADQKHRGAQHYFLAVQRGSAGSKILALLHIGNVGNPNGHAIARPDDHLLDLLDVGDLSGRAHQILLAVALDIAGADIGVIGSKRGHDVAKAELVGHQLCRIGEHMKLLLEAADGVDFDHARSVSQLRFDDPILNRAQIGRGELLAAGFERSWLGFDRVQIDFSETGRNRAHRRFDTRGQTVLDLLDALIDELSREIDVSAVFEDDGYLAQPVS</sequence>
<comment type="caution">
    <text evidence="1">The sequence shown here is derived from an EMBL/GenBank/DDBJ whole genome shotgun (WGS) entry which is preliminary data.</text>
</comment>